<proteinExistence type="predicted"/>
<dbReference type="KEGG" id="dqu:106749584"/>
<keyword evidence="1" id="KW-1185">Reference proteome</keyword>
<reference evidence="2" key="1">
    <citation type="submission" date="2025-08" db="UniProtKB">
        <authorList>
            <consortium name="RefSeq"/>
        </authorList>
    </citation>
    <scope>IDENTIFICATION</scope>
</reference>
<dbReference type="GeneID" id="106749584"/>
<evidence type="ECO:0000313" key="2">
    <source>
        <dbReference type="RefSeq" id="XP_014484698.1"/>
    </source>
</evidence>
<dbReference type="OrthoDB" id="10260455at2759"/>
<evidence type="ECO:0000313" key="1">
    <source>
        <dbReference type="Proteomes" id="UP000515204"/>
    </source>
</evidence>
<dbReference type="SUPFAM" id="SSF47391">
    <property type="entry name" value="Dimerization-anchoring domain of cAMP-dependent PK regulatory subunit"/>
    <property type="match status" value="1"/>
</dbReference>
<protein>
    <submittedName>
        <fullName evidence="2">Uncharacterized protein LOC106749584</fullName>
    </submittedName>
</protein>
<organism evidence="1 2">
    <name type="scientific">Dinoponera quadriceps</name>
    <name type="common">South American ant</name>
    <dbReference type="NCBI Taxonomy" id="609295"/>
    <lineage>
        <taxon>Eukaryota</taxon>
        <taxon>Metazoa</taxon>
        <taxon>Ecdysozoa</taxon>
        <taxon>Arthropoda</taxon>
        <taxon>Hexapoda</taxon>
        <taxon>Insecta</taxon>
        <taxon>Pterygota</taxon>
        <taxon>Neoptera</taxon>
        <taxon>Endopterygota</taxon>
        <taxon>Hymenoptera</taxon>
        <taxon>Apocrita</taxon>
        <taxon>Aculeata</taxon>
        <taxon>Formicoidea</taxon>
        <taxon>Formicidae</taxon>
        <taxon>Ponerinae</taxon>
        <taxon>Ponerini</taxon>
        <taxon>Dinoponera</taxon>
    </lineage>
</organism>
<dbReference type="Proteomes" id="UP000515204">
    <property type="component" value="Unplaced"/>
</dbReference>
<gene>
    <name evidence="2" type="primary">LOC106749584</name>
</gene>
<dbReference type="AlphaFoldDB" id="A0A6P3Y387"/>
<dbReference type="CDD" id="cd22981">
    <property type="entry name" value="DD_TbAK-like"/>
    <property type="match status" value="1"/>
</dbReference>
<sequence length="107" mass="12445">MSFKIIKNSSRTMECTASETQKLIRGQRDVSRNADTSQYASGNTRERQAVLYLKEKRIYNIVEFLIGNLLLRRPYDPYEYLGQLLDRYILSRSGLVDSSFPFPFHSA</sequence>
<accession>A0A6P3Y387</accession>
<name>A0A6P3Y387_DINQU</name>
<dbReference type="RefSeq" id="XP_014484698.1">
    <property type="nucleotide sequence ID" value="XM_014629212.1"/>
</dbReference>